<organism evidence="1">
    <name type="scientific">Vibrio tasmaniensis</name>
    <dbReference type="NCBI Taxonomy" id="212663"/>
    <lineage>
        <taxon>Bacteria</taxon>
        <taxon>Pseudomonadati</taxon>
        <taxon>Pseudomonadota</taxon>
        <taxon>Gammaproteobacteria</taxon>
        <taxon>Vibrionales</taxon>
        <taxon>Vibrionaceae</taxon>
        <taxon>Vibrio</taxon>
    </lineage>
</organism>
<dbReference type="EMBL" id="KP795560">
    <property type="protein sequence ID" value="AKN38033.1"/>
    <property type="molecule type" value="Genomic_DNA"/>
</dbReference>
<protein>
    <submittedName>
        <fullName evidence="1">Uncharacterized protein</fullName>
    </submittedName>
</protein>
<reference evidence="1" key="1">
    <citation type="journal article" date="2015" name="MBio">
        <title>Eco-Evolutionary Dynamics of Episomes among Ecologically Cohesive Bacterial Populations.</title>
        <authorList>
            <person name="Xue H."/>
            <person name="Cordero O.X."/>
            <person name="Camas F.M."/>
            <person name="Trimble W."/>
            <person name="Meyer F."/>
            <person name="Guglielmini J."/>
            <person name="Rocha E.P."/>
            <person name="Polz M.F."/>
        </authorList>
    </citation>
    <scope>NUCLEOTIDE SEQUENCE</scope>
    <source>
        <strain evidence="1">FF_210</strain>
    </source>
</reference>
<accession>A0A0H3ZNY2</accession>
<dbReference type="AlphaFoldDB" id="A0A0H3ZNY2"/>
<evidence type="ECO:0000313" key="1">
    <source>
        <dbReference type="EMBL" id="AKN38033.1"/>
    </source>
</evidence>
<sequence length="74" mass="8477">MNKPTKKIWIEILQAIPDETEMGIPDFNVLYGAYDQGYENGLCGFDAKVEQVYRNPHEAIRVAYNVGFKHGRES</sequence>
<proteinExistence type="predicted"/>
<name>A0A0H3ZNY2_9VIBR</name>